<proteinExistence type="predicted"/>
<name>A0A087M3N4_9HYPH</name>
<gene>
    <name evidence="2" type="ORF">JP75_08085</name>
</gene>
<evidence type="ECO:0000313" key="3">
    <source>
        <dbReference type="Proteomes" id="UP000028981"/>
    </source>
</evidence>
<feature type="region of interest" description="Disordered" evidence="1">
    <location>
        <begin position="84"/>
        <end position="111"/>
    </location>
</feature>
<organism evidence="2 3">
    <name type="scientific">Devosia riboflavina</name>
    <dbReference type="NCBI Taxonomy" id="46914"/>
    <lineage>
        <taxon>Bacteria</taxon>
        <taxon>Pseudomonadati</taxon>
        <taxon>Pseudomonadota</taxon>
        <taxon>Alphaproteobacteria</taxon>
        <taxon>Hyphomicrobiales</taxon>
        <taxon>Devosiaceae</taxon>
        <taxon>Devosia</taxon>
    </lineage>
</organism>
<dbReference type="OrthoDB" id="8373799at2"/>
<evidence type="ECO:0000256" key="1">
    <source>
        <dbReference type="SAM" id="MobiDB-lite"/>
    </source>
</evidence>
<dbReference type="AlphaFoldDB" id="A0A087M3N4"/>
<sequence length="111" mass="12002">MRISFSPQRRDDTLALEKSSGDRLRINGELFNFNPLAEGDMIPAGAVPCAWIVGPVERIAGEVRLTLILPHGPTPSQAVAFPEPVTVAEDGPIEVPRDPEPQPEEPANVEP</sequence>
<reference evidence="2 3" key="1">
    <citation type="submission" date="2014-08" db="EMBL/GenBank/DDBJ databases">
        <authorList>
            <person name="Hassan Y.I."/>
            <person name="Lepp D."/>
            <person name="Zhou T."/>
        </authorList>
    </citation>
    <scope>NUCLEOTIDE SEQUENCE [LARGE SCALE GENOMIC DNA]</scope>
    <source>
        <strain evidence="2 3">IFO13584</strain>
    </source>
</reference>
<evidence type="ECO:0000313" key="2">
    <source>
        <dbReference type="EMBL" id="KFL31487.1"/>
    </source>
</evidence>
<comment type="caution">
    <text evidence="2">The sequence shown here is derived from an EMBL/GenBank/DDBJ whole genome shotgun (WGS) entry which is preliminary data.</text>
</comment>
<protein>
    <submittedName>
        <fullName evidence="2">Uncharacterized protein</fullName>
    </submittedName>
</protein>
<dbReference type="Proteomes" id="UP000028981">
    <property type="component" value="Unassembled WGS sequence"/>
</dbReference>
<keyword evidence="3" id="KW-1185">Reference proteome</keyword>
<dbReference type="EMBL" id="JQGC01000006">
    <property type="protein sequence ID" value="KFL31487.1"/>
    <property type="molecule type" value="Genomic_DNA"/>
</dbReference>
<accession>A0A087M3N4</accession>
<dbReference type="RefSeq" id="WP_035081303.1">
    <property type="nucleotide sequence ID" value="NZ_JQGC01000006.1"/>
</dbReference>
<dbReference type="STRING" id="46914.JP75_08085"/>